<feature type="region of interest" description="Disordered" evidence="1">
    <location>
        <begin position="17"/>
        <end position="76"/>
    </location>
</feature>
<sequence>MFPLAGAALSLTACGGGEGGVNPVDGTSTSTGVGGDGGAGDGVGGDGGAGDGGRGGAGGEGGTGEGGTGEAGGGGGDTDAAIAVELAFEGRVKDEVFSCSDTYAVGAAATDVKLNDFRLYIHDVRLHRADGEKVPLTLEQDGKWQLENIVLLDFEDKSGSCANGTQETNGRVLGTVPAGEYDGLSFKLGVPFARNHGDASVAPSPLNLTGLFWSWNHGYKFLRIDSVPEQGGDPFIIHVGSTGCVAGDGGEVTACDRPNVAEIVFEGIDPLATKVLVDYGALVADTDVSANAGGTPGCMSDATDPDCPPLFTHLGIDVTDGSPRPEQQSFFRIE</sequence>
<protein>
    <recommendedName>
        <fullName evidence="2">Copper-binding protein MbnP-like domain-containing protein</fullName>
    </recommendedName>
</protein>
<dbReference type="Proteomes" id="UP000014803">
    <property type="component" value="Chromosome"/>
</dbReference>
<accession>S4Y112</accession>
<feature type="compositionally biased region" description="Gly residues" evidence="1">
    <location>
        <begin position="32"/>
        <end position="76"/>
    </location>
</feature>
<name>S4Y112_SORCE</name>
<evidence type="ECO:0000256" key="1">
    <source>
        <dbReference type="SAM" id="MobiDB-lite"/>
    </source>
</evidence>
<proteinExistence type="predicted"/>
<dbReference type="NCBIfam" id="TIGR04052">
    <property type="entry name" value="MbnP_like_WxW"/>
    <property type="match status" value="1"/>
</dbReference>
<dbReference type="eggNOG" id="ENOG5030DUI">
    <property type="taxonomic scope" value="Bacteria"/>
</dbReference>
<evidence type="ECO:0000313" key="3">
    <source>
        <dbReference type="EMBL" id="AGP39187.1"/>
    </source>
</evidence>
<gene>
    <name evidence="3" type="ORF">SCE1572_34710</name>
</gene>
<dbReference type="STRING" id="1254432.SCE1572_34710"/>
<dbReference type="InterPro" id="IPR023977">
    <property type="entry name" value="MbnP-like"/>
</dbReference>
<dbReference type="EMBL" id="CP003969">
    <property type="protein sequence ID" value="AGP39187.1"/>
    <property type="molecule type" value="Genomic_DNA"/>
</dbReference>
<dbReference type="PATRIC" id="fig|1254432.3.peg.7865"/>
<evidence type="ECO:0000313" key="4">
    <source>
        <dbReference type="Proteomes" id="UP000014803"/>
    </source>
</evidence>
<dbReference type="InterPro" id="IPR046863">
    <property type="entry name" value="MbnP-like_dom"/>
</dbReference>
<dbReference type="KEGG" id="scu:SCE1572_34710"/>
<organism evidence="3 4">
    <name type="scientific">Sorangium cellulosum So0157-2</name>
    <dbReference type="NCBI Taxonomy" id="1254432"/>
    <lineage>
        <taxon>Bacteria</taxon>
        <taxon>Pseudomonadati</taxon>
        <taxon>Myxococcota</taxon>
        <taxon>Polyangia</taxon>
        <taxon>Polyangiales</taxon>
        <taxon>Polyangiaceae</taxon>
        <taxon>Sorangium</taxon>
    </lineage>
</organism>
<feature type="domain" description="Copper-binding protein MbnP-like" evidence="2">
    <location>
        <begin position="83"/>
        <end position="300"/>
    </location>
</feature>
<evidence type="ECO:0000259" key="2">
    <source>
        <dbReference type="Pfam" id="PF20243"/>
    </source>
</evidence>
<dbReference type="AlphaFoldDB" id="S4Y112"/>
<dbReference type="Pfam" id="PF20243">
    <property type="entry name" value="MbnP"/>
    <property type="match status" value="1"/>
</dbReference>
<reference evidence="3 4" key="1">
    <citation type="journal article" date="2013" name="Sci. Rep.">
        <title>Extraordinary expansion of a Sorangium cellulosum genome from an alkaline milieu.</title>
        <authorList>
            <person name="Han K."/>
            <person name="Li Z.F."/>
            <person name="Peng R."/>
            <person name="Zhu L.P."/>
            <person name="Zhou T."/>
            <person name="Wang L.G."/>
            <person name="Li S.G."/>
            <person name="Zhang X.B."/>
            <person name="Hu W."/>
            <person name="Wu Z.H."/>
            <person name="Qin N."/>
            <person name="Li Y.Z."/>
        </authorList>
    </citation>
    <scope>NUCLEOTIDE SEQUENCE [LARGE SCALE GENOMIC DNA]</scope>
    <source>
        <strain evidence="3 4">So0157-2</strain>
    </source>
</reference>
<dbReference type="HOGENOM" id="CLU_061770_0_0_7"/>